<accession>A0ABT2P4Q7</accession>
<evidence type="ECO:0000313" key="2">
    <source>
        <dbReference type="Proteomes" id="UP001431192"/>
    </source>
</evidence>
<dbReference type="Proteomes" id="UP001431192">
    <property type="component" value="Unassembled WGS sequence"/>
</dbReference>
<reference evidence="1" key="1">
    <citation type="submission" date="2022-09" db="EMBL/GenBank/DDBJ databases">
        <title>Shewanella sp. KJ10-1 sp.nov, isolated from marine algae.</title>
        <authorList>
            <person name="Butt M."/>
            <person name="Lee J.K."/>
            <person name="Kim J.M."/>
            <person name="Choi D.G."/>
        </authorList>
    </citation>
    <scope>NUCLEOTIDE SEQUENCE</scope>
    <source>
        <strain evidence="1">KJ10-1</strain>
    </source>
</reference>
<evidence type="ECO:0000313" key="1">
    <source>
        <dbReference type="EMBL" id="MCT8987647.1"/>
    </source>
</evidence>
<keyword evidence="2" id="KW-1185">Reference proteome</keyword>
<dbReference type="RefSeq" id="WP_261733893.1">
    <property type="nucleotide sequence ID" value="NZ_JAODOQ010000001.1"/>
</dbReference>
<organism evidence="1 2">
    <name type="scientific">Shewanella phaeophyticola</name>
    <dbReference type="NCBI Taxonomy" id="2978345"/>
    <lineage>
        <taxon>Bacteria</taxon>
        <taxon>Pseudomonadati</taxon>
        <taxon>Pseudomonadota</taxon>
        <taxon>Gammaproteobacteria</taxon>
        <taxon>Alteromonadales</taxon>
        <taxon>Shewanellaceae</taxon>
        <taxon>Shewanella</taxon>
    </lineage>
</organism>
<evidence type="ECO:0008006" key="3">
    <source>
        <dbReference type="Google" id="ProtNLM"/>
    </source>
</evidence>
<comment type="caution">
    <text evidence="1">The sequence shown here is derived from an EMBL/GenBank/DDBJ whole genome shotgun (WGS) entry which is preliminary data.</text>
</comment>
<gene>
    <name evidence="1" type="ORF">N4T56_15685</name>
</gene>
<proteinExistence type="predicted"/>
<sequence length="1084" mass="126861">MNDQDIYKKRVSSIPLDKNIAWCLSIIEYHSDKLKEYQNLKLNLEVMILKGECNKSLNILDEIDDLCGVSIWSHSVRSAVQSFLLHDKSLKPIKTFELIKNNYFLQYVTYYAGSYFNDPEIYFTSRNTHFNDIIRSADSSVTDFFLYRFFRLENTFVVDFEKIYEIEKNSSLIDIFELVVFSVEYVKVRRLDFESTLKYNKNHFLSTLLKTGYTNYNDLDLTTENNLNLQNLNEEFITIDLYTEGKYEDVIIRCQKYHLIIMDFSFAELCAKSLSRVEVKMDENFTSKILEAMKEVLIRSDKYDNALSYLACLANSFSKFEWFKQLGYFVERESRNKSIEEISRSEVGLYLFSRFNSPKKSCIFDERKKYLKILSTIYNNSSSLALISGVNFSELKLKNLKINPERLNKYNALNLINEGEYLGAESLLAKLINSQDRIIKIESLKIFTSLLIIQRKFDEVLNLIIENSIYGDSVFSIFDTDLLINSIENSKFKTNAIELPILYSLHSQFVNSKFDPVLKFSFENFLYQNNLRLPTELFGKEDIFGEEKLSFFLKWICTTEIMKLYLEFETSRDIEECRLEICNYLLSKRINIDDLQFEIKNISKNLIVRKAVQQVENSRIYVDQAIYKGRNSTPYRSLFERYLELLAKKRELMEDDVTFENLLTVLNIKNLGEKSFWKSMSIVFIPDVNLSPKNATFLSLAKLMRQEFTYGEKGINNYLSTRIRHGVLPTAIRKSSMKESIYFPITMNLNSFKESLNREIIVQIKDEELERFLNIARKFTISLENQISLFNDKKLQIYTLESPLNKDDESHGMFNYSISPLETYALQSELPPSPSYEDLVRIITAWLWNRTDFILDEVKEYIETTFHSELNSIFDNFISEIQSLNMSQFGKRHFANAVSRAKAAISTDLKTVKSWFEHVDSEGDGEFELSTAIEIAKRSLSINLNSSEEYIHKMPQREVSYWVDVFFILFENALSKSKLDRDEVIINLKISNPQKNLLMIECMNNIRTIDSVENSNEHLEFYRQAYGNEELTSDAIQSEGGTGFFKVWKIIARDLGIKHNIEFGFKDNQVFYVRITLNLGASND</sequence>
<name>A0ABT2P4Q7_9GAMM</name>
<dbReference type="EMBL" id="JAODOQ010000001">
    <property type="protein sequence ID" value="MCT8987647.1"/>
    <property type="molecule type" value="Genomic_DNA"/>
</dbReference>
<protein>
    <recommendedName>
        <fullName evidence="3">ATP-binding protein</fullName>
    </recommendedName>
</protein>